<keyword evidence="7" id="KW-0436">Ligase</keyword>
<accession>A0ABU7UY06</accession>
<dbReference type="Pfam" id="PF04932">
    <property type="entry name" value="Wzy_C"/>
    <property type="match status" value="1"/>
</dbReference>
<protein>
    <submittedName>
        <fullName evidence="7">O-antigen ligase</fullName>
    </submittedName>
</protein>
<dbReference type="PANTHER" id="PTHR37422:SF21">
    <property type="entry name" value="EXOQ-LIKE PROTEIN"/>
    <property type="match status" value="1"/>
</dbReference>
<feature type="transmembrane region" description="Helical" evidence="5">
    <location>
        <begin position="255"/>
        <end position="273"/>
    </location>
</feature>
<gene>
    <name evidence="7" type="ORF">V3390_01775</name>
</gene>
<feature type="transmembrane region" description="Helical" evidence="5">
    <location>
        <begin position="409"/>
        <end position="433"/>
    </location>
</feature>
<feature type="transmembrane region" description="Helical" evidence="5">
    <location>
        <begin position="127"/>
        <end position="146"/>
    </location>
</feature>
<evidence type="ECO:0000256" key="3">
    <source>
        <dbReference type="ARBA" id="ARBA00022989"/>
    </source>
</evidence>
<evidence type="ECO:0000256" key="2">
    <source>
        <dbReference type="ARBA" id="ARBA00022692"/>
    </source>
</evidence>
<dbReference type="InterPro" id="IPR051533">
    <property type="entry name" value="WaaL-like"/>
</dbReference>
<dbReference type="GO" id="GO:0016874">
    <property type="term" value="F:ligase activity"/>
    <property type="evidence" value="ECO:0007669"/>
    <property type="project" value="UniProtKB-KW"/>
</dbReference>
<evidence type="ECO:0000256" key="1">
    <source>
        <dbReference type="ARBA" id="ARBA00004141"/>
    </source>
</evidence>
<proteinExistence type="predicted"/>
<evidence type="ECO:0000259" key="6">
    <source>
        <dbReference type="Pfam" id="PF04932"/>
    </source>
</evidence>
<feature type="domain" description="O-antigen ligase-related" evidence="6">
    <location>
        <begin position="218"/>
        <end position="370"/>
    </location>
</feature>
<dbReference type="PANTHER" id="PTHR37422">
    <property type="entry name" value="TEICHURONIC ACID BIOSYNTHESIS PROTEIN TUAE"/>
    <property type="match status" value="1"/>
</dbReference>
<evidence type="ECO:0000256" key="5">
    <source>
        <dbReference type="SAM" id="Phobius"/>
    </source>
</evidence>
<sequence length="440" mass="46440">MTSTPITDSTANLGTGWRWAPAFVLAFVALFPAPGYAEGVLVLGSLAALIHLLLTRFRGGARLLSGPAWALTTVLFLAYWLPALFSSFDSVTGAKAVQKSLLSLRYLPFLWLVASAVATARNRRVTVNGLALIVGIWALDALIQAVSGTSPIFAGIDGLKVLIDGHPMCTADEIAALDRLSGFMGPCNLKLGPVLATFAPFLLWVAAQRMGVKGWLVAAVAVGLVVLLSGSRGAWVTYALVLALSGWKVVGYRGLLAMALVGVVSLAAGYVAVPQVQQRVDRTLSAASMNDDGVDNALSGRGRIWSAAGCMIQQHPINGVGTRGFRHAFAACDPEPGSTVEWGDGPALHAHQLVLEVLAETGVIGLLFWIVGAVTAWRAWKYAPASARQRAQPATWALMATVFPLNTSLAFYSAFWGSVTLLLSALFVGLLLAHDDHESA</sequence>
<comment type="caution">
    <text evidence="7">The sequence shown here is derived from an EMBL/GenBank/DDBJ whole genome shotgun (WGS) entry which is preliminary data.</text>
</comment>
<dbReference type="InterPro" id="IPR007016">
    <property type="entry name" value="O-antigen_ligase-rel_domated"/>
</dbReference>
<feature type="transmembrane region" description="Helical" evidence="5">
    <location>
        <begin position="214"/>
        <end position="235"/>
    </location>
</feature>
<feature type="transmembrane region" description="Helical" evidence="5">
    <location>
        <begin position="61"/>
        <end position="81"/>
    </location>
</feature>
<dbReference type="Proteomes" id="UP001356170">
    <property type="component" value="Unassembled WGS sequence"/>
</dbReference>
<feature type="transmembrane region" description="Helical" evidence="5">
    <location>
        <begin position="357"/>
        <end position="380"/>
    </location>
</feature>
<reference evidence="7 8" key="1">
    <citation type="submission" date="2024-01" db="EMBL/GenBank/DDBJ databases">
        <title>Novel species of the genus Luteimonas isolated from rivers.</title>
        <authorList>
            <person name="Lu H."/>
        </authorList>
    </citation>
    <scope>NUCLEOTIDE SEQUENCE [LARGE SCALE GENOMIC DNA]</scope>
    <source>
        <strain evidence="7 8">FXH3W</strain>
    </source>
</reference>
<dbReference type="RefSeq" id="WP_331703115.1">
    <property type="nucleotide sequence ID" value="NZ_JAZHBO010000001.1"/>
</dbReference>
<dbReference type="EMBL" id="JAZHBO010000001">
    <property type="protein sequence ID" value="MEF2154970.1"/>
    <property type="molecule type" value="Genomic_DNA"/>
</dbReference>
<comment type="subcellular location">
    <subcellularLocation>
        <location evidence="1">Membrane</location>
        <topology evidence="1">Multi-pass membrane protein</topology>
    </subcellularLocation>
</comment>
<feature type="transmembrane region" description="Helical" evidence="5">
    <location>
        <begin position="101"/>
        <end position="120"/>
    </location>
</feature>
<evidence type="ECO:0000313" key="8">
    <source>
        <dbReference type="Proteomes" id="UP001356170"/>
    </source>
</evidence>
<organism evidence="7 8">
    <name type="scientific">Aquilutibacter rugosus</name>
    <dbReference type="NCBI Taxonomy" id="3115820"/>
    <lineage>
        <taxon>Bacteria</taxon>
        <taxon>Pseudomonadati</taxon>
        <taxon>Pseudomonadota</taxon>
        <taxon>Gammaproteobacteria</taxon>
        <taxon>Lysobacterales</taxon>
        <taxon>Lysobacteraceae</taxon>
        <taxon>Aquilutibacter</taxon>
    </lineage>
</organism>
<keyword evidence="8" id="KW-1185">Reference proteome</keyword>
<evidence type="ECO:0000256" key="4">
    <source>
        <dbReference type="ARBA" id="ARBA00023136"/>
    </source>
</evidence>
<feature type="transmembrane region" description="Helical" evidence="5">
    <location>
        <begin position="22"/>
        <end position="54"/>
    </location>
</feature>
<keyword evidence="3 5" id="KW-1133">Transmembrane helix</keyword>
<evidence type="ECO:0000313" key="7">
    <source>
        <dbReference type="EMBL" id="MEF2154970.1"/>
    </source>
</evidence>
<keyword evidence="4 5" id="KW-0472">Membrane</keyword>
<keyword evidence="2 5" id="KW-0812">Transmembrane</keyword>
<feature type="transmembrane region" description="Helical" evidence="5">
    <location>
        <begin position="189"/>
        <end position="207"/>
    </location>
</feature>
<name>A0ABU7UY06_9GAMM</name>